<dbReference type="InterPro" id="IPR001173">
    <property type="entry name" value="Glyco_trans_2-like"/>
</dbReference>
<dbReference type="PANTHER" id="PTHR43630">
    <property type="entry name" value="POLY-BETA-1,6-N-ACETYL-D-GLUCOSAMINE SYNTHASE"/>
    <property type="match status" value="1"/>
</dbReference>
<feature type="domain" description="Glycosyltransferase 2-like" evidence="2">
    <location>
        <begin position="12"/>
        <end position="108"/>
    </location>
</feature>
<evidence type="ECO:0000313" key="3">
    <source>
        <dbReference type="EMBL" id="VAW06834.1"/>
    </source>
</evidence>
<dbReference type="EMBL" id="UOEH01000544">
    <property type="protein sequence ID" value="VAW06834.1"/>
    <property type="molecule type" value="Genomic_DNA"/>
</dbReference>
<dbReference type="InterPro" id="IPR029044">
    <property type="entry name" value="Nucleotide-diphossugar_trans"/>
</dbReference>
<dbReference type="Pfam" id="PF00535">
    <property type="entry name" value="Glycos_transf_2"/>
    <property type="match status" value="1"/>
</dbReference>
<evidence type="ECO:0000259" key="2">
    <source>
        <dbReference type="Pfam" id="PF00535"/>
    </source>
</evidence>
<dbReference type="PANTHER" id="PTHR43630:SF2">
    <property type="entry name" value="GLYCOSYLTRANSFERASE"/>
    <property type="match status" value="1"/>
</dbReference>
<keyword evidence="1" id="KW-0472">Membrane</keyword>
<name>A0A3B0TDD0_9ZZZZ</name>
<feature type="non-terminal residue" evidence="3">
    <location>
        <position position="250"/>
    </location>
</feature>
<dbReference type="AlphaFoldDB" id="A0A3B0TDD0"/>
<dbReference type="Gene3D" id="3.90.550.10">
    <property type="entry name" value="Spore Coat Polysaccharide Biosynthesis Protein SpsA, Chain A"/>
    <property type="match status" value="1"/>
</dbReference>
<dbReference type="CDD" id="cd02511">
    <property type="entry name" value="Beta4Glucosyltransferase"/>
    <property type="match status" value="1"/>
</dbReference>
<organism evidence="3">
    <name type="scientific">hydrothermal vent metagenome</name>
    <dbReference type="NCBI Taxonomy" id="652676"/>
    <lineage>
        <taxon>unclassified sequences</taxon>
        <taxon>metagenomes</taxon>
        <taxon>ecological metagenomes</taxon>
    </lineage>
</organism>
<sequence>MTSAPDPRPPVSAIIRTFNEQRMIAEVVRAALTAAREVVIVDSGSTDNTVSLARAAGARVIEHEWTGWGRQKRIAEEACEHDWMLDLDGDEVVTPEFAQELAALFANGEPPKKIYRTMLALVPPVGAPWMNFGNQTRHKVYDRRIIRAPDHDGWDQFRLPKDIEIGHMNARMLHYAFSDVAHLVAKLNRNSSIPAPLKSRPYLVVRILFGLPFYFAKRYFLDQYFRGGVYGFALALIYGFARWLRESKCG</sequence>
<reference evidence="3" key="1">
    <citation type="submission" date="2018-06" db="EMBL/GenBank/DDBJ databases">
        <authorList>
            <person name="Zhirakovskaya E."/>
        </authorList>
    </citation>
    <scope>NUCLEOTIDE SEQUENCE</scope>
</reference>
<proteinExistence type="predicted"/>
<protein>
    <recommendedName>
        <fullName evidence="2">Glycosyltransferase 2-like domain-containing protein</fullName>
    </recommendedName>
</protein>
<gene>
    <name evidence="3" type="ORF">MNBD_ALPHA05-1014</name>
</gene>
<accession>A0A3B0TDD0</accession>
<dbReference type="SUPFAM" id="SSF53448">
    <property type="entry name" value="Nucleotide-diphospho-sugar transferases"/>
    <property type="match status" value="1"/>
</dbReference>
<feature type="transmembrane region" description="Helical" evidence="1">
    <location>
        <begin position="227"/>
        <end position="244"/>
    </location>
</feature>
<keyword evidence="1" id="KW-0812">Transmembrane</keyword>
<keyword evidence="1" id="KW-1133">Transmembrane helix</keyword>
<evidence type="ECO:0000256" key="1">
    <source>
        <dbReference type="SAM" id="Phobius"/>
    </source>
</evidence>